<protein>
    <submittedName>
        <fullName evidence="1">Uncharacterized protein</fullName>
    </submittedName>
</protein>
<evidence type="ECO:0000313" key="1">
    <source>
        <dbReference type="EMBL" id="TIB81859.1"/>
    </source>
</evidence>
<comment type="caution">
    <text evidence="1">The sequence shown here is derived from an EMBL/GenBank/DDBJ whole genome shotgun (WGS) entry which is preliminary data.</text>
</comment>
<reference evidence="1 2" key="1">
    <citation type="submission" date="2019-03" db="EMBL/GenBank/DDBJ databases">
        <title>Sequencing 25 genomes of Wallemia mellicola.</title>
        <authorList>
            <person name="Gostincar C."/>
        </authorList>
    </citation>
    <scope>NUCLEOTIDE SEQUENCE [LARGE SCALE GENOMIC DNA]</scope>
    <source>
        <strain evidence="1 2">EXF-6152</strain>
    </source>
</reference>
<sequence length="144" mass="16857">MNSQKQSLKITMTQSNLIHQPKLHQSNKPLRWNTQTTDLLRRLDIKFCSYCLENNYRLPRTHSDNECLHPQLKDKHKRVSEYGNKLENTVIHLSPMKYAKSLGHLTPDVALYDQGSDVTYTCRRDLLTNVRQLATPCYFDRPKG</sequence>
<accession>A0A4T0MF93</accession>
<dbReference type="AlphaFoldDB" id="A0A4T0MF93"/>
<evidence type="ECO:0000313" key="2">
    <source>
        <dbReference type="Proteomes" id="UP000310685"/>
    </source>
</evidence>
<dbReference type="Proteomes" id="UP000310685">
    <property type="component" value="Unassembled WGS sequence"/>
</dbReference>
<organism evidence="1 2">
    <name type="scientific">Wallemia mellicola</name>
    <dbReference type="NCBI Taxonomy" id="1708541"/>
    <lineage>
        <taxon>Eukaryota</taxon>
        <taxon>Fungi</taxon>
        <taxon>Dikarya</taxon>
        <taxon>Basidiomycota</taxon>
        <taxon>Wallemiomycotina</taxon>
        <taxon>Wallemiomycetes</taxon>
        <taxon>Wallemiales</taxon>
        <taxon>Wallemiaceae</taxon>
        <taxon>Wallemia</taxon>
    </lineage>
</organism>
<name>A0A4T0MF93_9BASI</name>
<gene>
    <name evidence="1" type="ORF">E3Q22_00684</name>
</gene>
<proteinExistence type="predicted"/>
<dbReference type="EMBL" id="SPRC01000004">
    <property type="protein sequence ID" value="TIB81859.1"/>
    <property type="molecule type" value="Genomic_DNA"/>
</dbReference>